<proteinExistence type="predicted"/>
<feature type="region of interest" description="Disordered" evidence="1">
    <location>
        <begin position="120"/>
        <end position="139"/>
    </location>
</feature>
<comment type="caution">
    <text evidence="4">The sequence shown here is derived from an EMBL/GenBank/DDBJ whole genome shotgun (WGS) entry which is preliminary data.</text>
</comment>
<sequence length="316" mass="34052">MAELETPDDRGDRGGLDIRERVLTRVAVAAAKSLPDVAAYRTRFARRDLPNASVAFARTGSRTPADAHVTLDIATAWPARLSHVTHELRARVGKDIAALTGEHPARIDIRVSAFSAARESHHATVEGEPEHPPHPPTIPHDPLSTPAALYFGLIAGAGLIALGAVGVRDFLIFREVLPGPAWIPPTLEYLVETGWQDWMYFPAAAALVVGVYALIAAVLPRRKTHFRLATEDPAWMRPKDIARRCTALAREISGVINARTAVSRKRAVVTIDVSEAGDPGLRDRVHEAVQSGLALLLDPPAIEVKVGSAIALDGVR</sequence>
<protein>
    <submittedName>
        <fullName evidence="4">Putative alkaline shock family protein YloU</fullName>
    </submittedName>
</protein>
<dbReference type="EMBL" id="JACHWS010000002">
    <property type="protein sequence ID" value="MBB3037640.1"/>
    <property type="molecule type" value="Genomic_DNA"/>
</dbReference>
<accession>A0A839RMA5</accession>
<evidence type="ECO:0000256" key="1">
    <source>
        <dbReference type="SAM" id="MobiDB-lite"/>
    </source>
</evidence>
<organism evidence="4 5">
    <name type="scientific">Hoyosella altamirensis</name>
    <dbReference type="NCBI Taxonomy" id="616997"/>
    <lineage>
        <taxon>Bacteria</taxon>
        <taxon>Bacillati</taxon>
        <taxon>Actinomycetota</taxon>
        <taxon>Actinomycetes</taxon>
        <taxon>Mycobacteriales</taxon>
        <taxon>Hoyosellaceae</taxon>
        <taxon>Hoyosella</taxon>
    </lineage>
</organism>
<feature type="transmembrane region" description="Helical" evidence="2">
    <location>
        <begin position="147"/>
        <end position="167"/>
    </location>
</feature>
<keyword evidence="5" id="KW-1185">Reference proteome</keyword>
<evidence type="ECO:0000259" key="3">
    <source>
        <dbReference type="Pfam" id="PF19803"/>
    </source>
</evidence>
<gene>
    <name evidence="4" type="ORF">FHU29_002089</name>
</gene>
<reference evidence="4 5" key="1">
    <citation type="submission" date="2020-08" db="EMBL/GenBank/DDBJ databases">
        <title>Sequencing the genomes of 1000 actinobacteria strains.</title>
        <authorList>
            <person name="Klenk H.-P."/>
        </authorList>
    </citation>
    <scope>NUCLEOTIDE SEQUENCE [LARGE SCALE GENOMIC DNA]</scope>
    <source>
        <strain evidence="4 5">DSM 45258</strain>
    </source>
</reference>
<feature type="compositionally biased region" description="Basic and acidic residues" evidence="1">
    <location>
        <begin position="120"/>
        <end position="133"/>
    </location>
</feature>
<evidence type="ECO:0000256" key="2">
    <source>
        <dbReference type="SAM" id="Phobius"/>
    </source>
</evidence>
<dbReference type="OrthoDB" id="3830973at2"/>
<evidence type="ECO:0000313" key="5">
    <source>
        <dbReference type="Proteomes" id="UP000567922"/>
    </source>
</evidence>
<name>A0A839RMA5_9ACTN</name>
<dbReference type="AlphaFoldDB" id="A0A839RMA5"/>
<keyword evidence="2" id="KW-0472">Membrane</keyword>
<feature type="domain" description="DUF6286" evidence="3">
    <location>
        <begin position="208"/>
        <end position="306"/>
    </location>
</feature>
<keyword evidence="2" id="KW-1133">Transmembrane helix</keyword>
<dbReference type="RefSeq" id="WP_064441055.1">
    <property type="nucleotide sequence ID" value="NZ_BDDI01000011.1"/>
</dbReference>
<dbReference type="Pfam" id="PF19803">
    <property type="entry name" value="DUF6286"/>
    <property type="match status" value="1"/>
</dbReference>
<dbReference type="Proteomes" id="UP000567922">
    <property type="component" value="Unassembled WGS sequence"/>
</dbReference>
<dbReference type="InterPro" id="IPR046253">
    <property type="entry name" value="DUF6286"/>
</dbReference>
<feature type="transmembrane region" description="Helical" evidence="2">
    <location>
        <begin position="198"/>
        <end position="219"/>
    </location>
</feature>
<evidence type="ECO:0000313" key="4">
    <source>
        <dbReference type="EMBL" id="MBB3037640.1"/>
    </source>
</evidence>
<keyword evidence="2" id="KW-0812">Transmembrane</keyword>